<dbReference type="Gramene" id="C.cajan_40296.t">
    <property type="protein sequence ID" value="C.cajan_40296.t.cds1"/>
    <property type="gene ID" value="C.cajan_40296"/>
</dbReference>
<protein>
    <recommendedName>
        <fullName evidence="1">Reverse transcriptase Ty1/copia-type domain-containing protein</fullName>
    </recommendedName>
</protein>
<gene>
    <name evidence="2" type="ORF">KK1_039185</name>
</gene>
<dbReference type="InterPro" id="IPR013103">
    <property type="entry name" value="RVT_2"/>
</dbReference>
<keyword evidence="3" id="KW-1185">Reference proteome</keyword>
<evidence type="ECO:0000313" key="2">
    <source>
        <dbReference type="EMBL" id="KYP39495.1"/>
    </source>
</evidence>
<reference evidence="2" key="1">
    <citation type="journal article" date="2012" name="Nat. Biotechnol.">
        <title>Draft genome sequence of pigeonpea (Cajanus cajan), an orphan legume crop of resource-poor farmers.</title>
        <authorList>
            <person name="Varshney R.K."/>
            <person name="Chen W."/>
            <person name="Li Y."/>
            <person name="Bharti A.K."/>
            <person name="Saxena R.K."/>
            <person name="Schlueter J.A."/>
            <person name="Donoghue M.T."/>
            <person name="Azam S."/>
            <person name="Fan G."/>
            <person name="Whaley A.M."/>
            <person name="Farmer A.D."/>
            <person name="Sheridan J."/>
            <person name="Iwata A."/>
            <person name="Tuteja R."/>
            <person name="Penmetsa R.V."/>
            <person name="Wu W."/>
            <person name="Upadhyaya H.D."/>
            <person name="Yang S.P."/>
            <person name="Shah T."/>
            <person name="Saxena K.B."/>
            <person name="Michael T."/>
            <person name="McCombie W.R."/>
            <person name="Yang B."/>
            <person name="Zhang G."/>
            <person name="Yang H."/>
            <person name="Wang J."/>
            <person name="Spillane C."/>
            <person name="Cook D.R."/>
            <person name="May G.D."/>
            <person name="Xu X."/>
            <person name="Jackson S.A."/>
        </authorList>
    </citation>
    <scope>NUCLEOTIDE SEQUENCE [LARGE SCALE GENOMIC DNA]</scope>
</reference>
<dbReference type="Proteomes" id="UP000075243">
    <property type="component" value="Unassembled WGS sequence"/>
</dbReference>
<proteinExistence type="predicted"/>
<evidence type="ECO:0000313" key="3">
    <source>
        <dbReference type="Proteomes" id="UP000075243"/>
    </source>
</evidence>
<evidence type="ECO:0000259" key="1">
    <source>
        <dbReference type="Pfam" id="PF07727"/>
    </source>
</evidence>
<organism evidence="2 3">
    <name type="scientific">Cajanus cajan</name>
    <name type="common">Pigeon pea</name>
    <name type="synonym">Cajanus indicus</name>
    <dbReference type="NCBI Taxonomy" id="3821"/>
    <lineage>
        <taxon>Eukaryota</taxon>
        <taxon>Viridiplantae</taxon>
        <taxon>Streptophyta</taxon>
        <taxon>Embryophyta</taxon>
        <taxon>Tracheophyta</taxon>
        <taxon>Spermatophyta</taxon>
        <taxon>Magnoliopsida</taxon>
        <taxon>eudicotyledons</taxon>
        <taxon>Gunneridae</taxon>
        <taxon>Pentapetalae</taxon>
        <taxon>rosids</taxon>
        <taxon>fabids</taxon>
        <taxon>Fabales</taxon>
        <taxon>Fabaceae</taxon>
        <taxon>Papilionoideae</taxon>
        <taxon>50 kb inversion clade</taxon>
        <taxon>NPAAA clade</taxon>
        <taxon>indigoferoid/millettioid clade</taxon>
        <taxon>Phaseoleae</taxon>
        <taxon>Cajanus</taxon>
    </lineage>
</organism>
<dbReference type="Pfam" id="PF07727">
    <property type="entry name" value="RVT_2"/>
    <property type="match status" value="1"/>
</dbReference>
<feature type="domain" description="Reverse transcriptase Ty1/copia-type" evidence="1">
    <location>
        <begin position="8"/>
        <end position="65"/>
    </location>
</feature>
<accession>A0A151RAU3</accession>
<name>A0A151RAU3_CAJCA</name>
<dbReference type="AlphaFoldDB" id="A0A151RAU3"/>
<dbReference type="EMBL" id="KQ483903">
    <property type="protein sequence ID" value="KYP39495.1"/>
    <property type="molecule type" value="Genomic_DNA"/>
</dbReference>
<sequence length="65" mass="7174">MKDTLKGLVVILNYVDDLIVGGTDSEEIAGVKIFLDQKFNIKDLGNLSFFLGLEVTRTKKGINLC</sequence>